<dbReference type="Proteomes" id="UP000255070">
    <property type="component" value="Unassembled WGS sequence"/>
</dbReference>
<evidence type="ECO:0000313" key="3">
    <source>
        <dbReference type="Proteomes" id="UP000255070"/>
    </source>
</evidence>
<dbReference type="AlphaFoldDB" id="A0A8B4S003"/>
<evidence type="ECO:0000256" key="1">
    <source>
        <dbReference type="SAM" id="SignalP"/>
    </source>
</evidence>
<feature type="signal peptide" evidence="1">
    <location>
        <begin position="1"/>
        <end position="42"/>
    </location>
</feature>
<keyword evidence="3" id="KW-1185">Reference proteome</keyword>
<name>A0A8B4S003_COMTE</name>
<reference evidence="2 3" key="1">
    <citation type="submission" date="2018-06" db="EMBL/GenBank/DDBJ databases">
        <authorList>
            <consortium name="Pathogen Informatics"/>
            <person name="Doyle S."/>
        </authorList>
    </citation>
    <scope>NUCLEOTIDE SEQUENCE [LARGE SCALE GENOMIC DNA]</scope>
    <source>
        <strain evidence="2 3">NCTC10698</strain>
    </source>
</reference>
<protein>
    <submittedName>
        <fullName evidence="2">Protein of uncharacterized function (DUF3298)</fullName>
    </submittedName>
</protein>
<dbReference type="EMBL" id="UFXL01000001">
    <property type="protein sequence ID" value="SUY75899.1"/>
    <property type="molecule type" value="Genomic_DNA"/>
</dbReference>
<evidence type="ECO:0000313" key="2">
    <source>
        <dbReference type="EMBL" id="SUY75899.1"/>
    </source>
</evidence>
<organism evidence="2 3">
    <name type="scientific">Comamonas testosteroni</name>
    <name type="common">Pseudomonas testosteroni</name>
    <dbReference type="NCBI Taxonomy" id="285"/>
    <lineage>
        <taxon>Bacteria</taxon>
        <taxon>Pseudomonadati</taxon>
        <taxon>Pseudomonadota</taxon>
        <taxon>Betaproteobacteria</taxon>
        <taxon>Burkholderiales</taxon>
        <taxon>Comamonadaceae</taxon>
        <taxon>Comamonas</taxon>
    </lineage>
</organism>
<proteinExistence type="predicted"/>
<comment type="caution">
    <text evidence="2">The sequence shown here is derived from an EMBL/GenBank/DDBJ whole genome shotgun (WGS) entry which is preliminary data.</text>
</comment>
<accession>A0A8B4S003</accession>
<keyword evidence="1" id="KW-0732">Signal</keyword>
<gene>
    <name evidence="2" type="ORF">NCTC10698_01351</name>
</gene>
<sequence>MYRRTQTGLFPVQCGVGIANSFKGWRPMAPAFLFLVAAGAQAAPVDVYRGTLGGSAVVMELGKPGEDGERQGRYFYLRHGVDIPLRGALNALSEARPLNNDWARESGGEPPVLTDSQQRRIVWHLRQQGSALAGEWVDDIHGKKLPLALTHIAQYDPEKIAPFGVEAVTLAIVQGAGSGIASGVAISAQATPYDYLKVAEQKLEQGKEVVVSPTLAWRPVRDARTQFWYPRLTRHPDSKILAQTNTVLEQRHWGMSLEALACVGSIYQNAGPAAGSLGDFNNESIKVTYLSSALMSVVESGSTGCGGAHPNNHYDPFVLDLLRGGYMDFTRLLKDVKYGEYKLEYGDRLSRFLSKAVDRHSEDDKECTELLPQYMALMFDKPDKMSFVISGIGHAMGVCLGSGVSVPFKELKPYIKPGAQRYLQP</sequence>
<feature type="chain" id="PRO_5032700260" evidence="1">
    <location>
        <begin position="43"/>
        <end position="425"/>
    </location>
</feature>